<dbReference type="RefSeq" id="WP_116774170.1">
    <property type="nucleotide sequence ID" value="NZ_QDKG01000001.1"/>
</dbReference>
<keyword evidence="2" id="KW-1185">Reference proteome</keyword>
<dbReference type="AlphaFoldDB" id="A0A2T8HLK8"/>
<name>A0A2T8HLK8_9SPHI</name>
<evidence type="ECO:0000313" key="2">
    <source>
        <dbReference type="Proteomes" id="UP000245627"/>
    </source>
</evidence>
<evidence type="ECO:0000313" key="1">
    <source>
        <dbReference type="EMBL" id="PVH26305.1"/>
    </source>
</evidence>
<comment type="caution">
    <text evidence="1">The sequence shown here is derived from an EMBL/GenBank/DDBJ whole genome shotgun (WGS) entry which is preliminary data.</text>
</comment>
<reference evidence="1 2" key="1">
    <citation type="submission" date="2018-04" db="EMBL/GenBank/DDBJ databases">
        <title>Sphingobacterium cortibacter sp. nov.</title>
        <authorList>
            <person name="Li Y."/>
        </authorList>
    </citation>
    <scope>NUCLEOTIDE SEQUENCE [LARGE SCALE GENOMIC DNA]</scope>
    <source>
        <strain evidence="1 2">2c-3</strain>
    </source>
</reference>
<dbReference type="EMBL" id="QDKG01000001">
    <property type="protein sequence ID" value="PVH26305.1"/>
    <property type="molecule type" value="Genomic_DNA"/>
</dbReference>
<gene>
    <name evidence="1" type="ORF">DC487_01370</name>
</gene>
<sequence length="179" mass="18406">MNIQRSTYNAGIPVFQHDKSLQMLTGGFVLDVSGYAAGAVIGAGTAILVDEINRTAVAVKTATTTKAIATGNTEIEVAKGHSLIVGDQLNGKAIAEIDKSDTSFDKITLAAAYGAAVATNTAIGTGNGNALLYNPIKVVPGNTHSVDAVVGGLVYARRIGYISAQTKANLPNVIFSQTK</sequence>
<proteinExistence type="predicted"/>
<dbReference type="Proteomes" id="UP000245627">
    <property type="component" value="Unassembled WGS sequence"/>
</dbReference>
<dbReference type="OrthoDB" id="706722at2"/>
<accession>A0A2T8HLK8</accession>
<organism evidence="1 2">
    <name type="scientific">Sphingobacterium corticibacter</name>
    <dbReference type="NCBI Taxonomy" id="2171749"/>
    <lineage>
        <taxon>Bacteria</taxon>
        <taxon>Pseudomonadati</taxon>
        <taxon>Bacteroidota</taxon>
        <taxon>Sphingobacteriia</taxon>
        <taxon>Sphingobacteriales</taxon>
        <taxon>Sphingobacteriaceae</taxon>
        <taxon>Sphingobacterium</taxon>
    </lineage>
</organism>
<protein>
    <submittedName>
        <fullName evidence="1">Uncharacterized protein</fullName>
    </submittedName>
</protein>